<gene>
    <name evidence="1" type="ORF">LSAT_V11C500252510</name>
</gene>
<dbReference type="Proteomes" id="UP000235145">
    <property type="component" value="Unassembled WGS sequence"/>
</dbReference>
<evidence type="ECO:0000313" key="1">
    <source>
        <dbReference type="EMBL" id="KAJ0207397.1"/>
    </source>
</evidence>
<protein>
    <submittedName>
        <fullName evidence="1">Uncharacterized protein</fullName>
    </submittedName>
</protein>
<dbReference type="PANTHER" id="PTHR33325:SF12">
    <property type="entry name" value="ZINC FINGER, CCHC-TYPE-RELATED"/>
    <property type="match status" value="1"/>
</dbReference>
<dbReference type="EMBL" id="NBSK02000005">
    <property type="protein sequence ID" value="KAJ0207397.1"/>
    <property type="molecule type" value="Genomic_DNA"/>
</dbReference>
<sequence length="121" mass="14522">MSNIAKLEFATLDINVKMHLESMRISNTEYEFDNCLTQHKEKSQVFPRKNIDEMLRFEYLDIIDPNKWRTLKFQDFEKVNEYNSSLFKICSELKYCGQEVTDEDMLEKTYSTFHAININLM</sequence>
<organism evidence="1 2">
    <name type="scientific">Lactuca sativa</name>
    <name type="common">Garden lettuce</name>
    <dbReference type="NCBI Taxonomy" id="4236"/>
    <lineage>
        <taxon>Eukaryota</taxon>
        <taxon>Viridiplantae</taxon>
        <taxon>Streptophyta</taxon>
        <taxon>Embryophyta</taxon>
        <taxon>Tracheophyta</taxon>
        <taxon>Spermatophyta</taxon>
        <taxon>Magnoliopsida</taxon>
        <taxon>eudicotyledons</taxon>
        <taxon>Gunneridae</taxon>
        <taxon>Pentapetalae</taxon>
        <taxon>asterids</taxon>
        <taxon>campanulids</taxon>
        <taxon>Asterales</taxon>
        <taxon>Asteraceae</taxon>
        <taxon>Cichorioideae</taxon>
        <taxon>Cichorieae</taxon>
        <taxon>Lactucinae</taxon>
        <taxon>Lactuca</taxon>
    </lineage>
</organism>
<accession>A0A9R1VHL7</accession>
<proteinExistence type="predicted"/>
<keyword evidence="2" id="KW-1185">Reference proteome</keyword>
<reference evidence="1 2" key="1">
    <citation type="journal article" date="2017" name="Nat. Commun.">
        <title>Genome assembly with in vitro proximity ligation data and whole-genome triplication in lettuce.</title>
        <authorList>
            <person name="Reyes-Chin-Wo S."/>
            <person name="Wang Z."/>
            <person name="Yang X."/>
            <person name="Kozik A."/>
            <person name="Arikit S."/>
            <person name="Song C."/>
            <person name="Xia L."/>
            <person name="Froenicke L."/>
            <person name="Lavelle D.O."/>
            <person name="Truco M.J."/>
            <person name="Xia R."/>
            <person name="Zhu S."/>
            <person name="Xu C."/>
            <person name="Xu H."/>
            <person name="Xu X."/>
            <person name="Cox K."/>
            <person name="Korf I."/>
            <person name="Meyers B.C."/>
            <person name="Michelmore R.W."/>
        </authorList>
    </citation>
    <scope>NUCLEOTIDE SEQUENCE [LARGE SCALE GENOMIC DNA]</scope>
    <source>
        <strain evidence="2">cv. Salinas</strain>
        <tissue evidence="1">Seedlings</tissue>
    </source>
</reference>
<dbReference type="AlphaFoldDB" id="A0A9R1VHL7"/>
<name>A0A9R1VHL7_LACSA</name>
<comment type="caution">
    <text evidence="1">The sequence shown here is derived from an EMBL/GenBank/DDBJ whole genome shotgun (WGS) entry which is preliminary data.</text>
</comment>
<evidence type="ECO:0000313" key="2">
    <source>
        <dbReference type="Proteomes" id="UP000235145"/>
    </source>
</evidence>
<dbReference type="PANTHER" id="PTHR33325">
    <property type="entry name" value="ZINC FINGER, CCHC-TYPE-RELATED"/>
    <property type="match status" value="1"/>
</dbReference>